<dbReference type="Proteomes" id="UP000001962">
    <property type="component" value="Chromosome"/>
</dbReference>
<feature type="domain" description="Rhodanese" evidence="2">
    <location>
        <begin position="32"/>
        <end position="130"/>
    </location>
</feature>
<sequence length="154" mass="16979">MTRPMTYQTLVDEALQQVPEVFPCELMEALEAGERPLLLDVREPDEFRALHIPGSLHVPRGVLEPAAEEGYEETEPELVAARDRVVILICRSGRRSALAGVNLQRMGFARVRSLKLGLKGWNADGGPLQDHEDRPLDDDEAEARLDAGAEGGAR</sequence>
<proteinExistence type="predicted"/>
<dbReference type="SMART" id="SM00450">
    <property type="entry name" value="RHOD"/>
    <property type="match status" value="1"/>
</dbReference>
<keyword evidence="4" id="KW-1185">Reference proteome</keyword>
<dbReference type="RefSeq" id="WP_011629420.1">
    <property type="nucleotide sequence ID" value="NC_008340.1"/>
</dbReference>
<dbReference type="EMBL" id="CP000453">
    <property type="protein sequence ID" value="ABI57026.1"/>
    <property type="molecule type" value="Genomic_DNA"/>
</dbReference>
<dbReference type="PANTHER" id="PTHR44086:SF13">
    <property type="entry name" value="THIOSULFATE SULFURTRANSFERASE PSPE"/>
    <property type="match status" value="1"/>
</dbReference>
<dbReference type="CDD" id="cd00158">
    <property type="entry name" value="RHOD"/>
    <property type="match status" value="1"/>
</dbReference>
<dbReference type="HOGENOM" id="CLU_089574_6_2_6"/>
<dbReference type="KEGG" id="aeh:Mlg_1680"/>
<evidence type="ECO:0000313" key="3">
    <source>
        <dbReference type="EMBL" id="ABI57026.1"/>
    </source>
</evidence>
<dbReference type="Pfam" id="PF00581">
    <property type="entry name" value="Rhodanese"/>
    <property type="match status" value="1"/>
</dbReference>
<dbReference type="eggNOG" id="COG0607">
    <property type="taxonomic scope" value="Bacteria"/>
</dbReference>
<feature type="region of interest" description="Disordered" evidence="1">
    <location>
        <begin position="122"/>
        <end position="154"/>
    </location>
</feature>
<gene>
    <name evidence="3" type="ordered locus">Mlg_1680</name>
</gene>
<feature type="compositionally biased region" description="Basic and acidic residues" evidence="1">
    <location>
        <begin position="142"/>
        <end position="154"/>
    </location>
</feature>
<dbReference type="InterPro" id="IPR036873">
    <property type="entry name" value="Rhodanese-like_dom_sf"/>
</dbReference>
<organism evidence="3 4">
    <name type="scientific">Alkalilimnicola ehrlichii (strain ATCC BAA-1101 / DSM 17681 / MLHE-1)</name>
    <dbReference type="NCBI Taxonomy" id="187272"/>
    <lineage>
        <taxon>Bacteria</taxon>
        <taxon>Pseudomonadati</taxon>
        <taxon>Pseudomonadota</taxon>
        <taxon>Gammaproteobacteria</taxon>
        <taxon>Chromatiales</taxon>
        <taxon>Ectothiorhodospiraceae</taxon>
        <taxon>Alkalilimnicola</taxon>
    </lineage>
</organism>
<evidence type="ECO:0000313" key="4">
    <source>
        <dbReference type="Proteomes" id="UP000001962"/>
    </source>
</evidence>
<dbReference type="PANTHER" id="PTHR44086">
    <property type="entry name" value="THIOSULFATE SULFURTRANSFERASE RDL2, MITOCHONDRIAL-RELATED"/>
    <property type="match status" value="1"/>
</dbReference>
<evidence type="ECO:0000256" key="1">
    <source>
        <dbReference type="SAM" id="MobiDB-lite"/>
    </source>
</evidence>
<dbReference type="Gene3D" id="3.40.250.10">
    <property type="entry name" value="Rhodanese-like domain"/>
    <property type="match status" value="1"/>
</dbReference>
<accession>Q0A811</accession>
<dbReference type="PROSITE" id="PS50206">
    <property type="entry name" value="RHODANESE_3"/>
    <property type="match status" value="1"/>
</dbReference>
<dbReference type="GO" id="GO:0004792">
    <property type="term" value="F:thiosulfate-cyanide sulfurtransferase activity"/>
    <property type="evidence" value="ECO:0007669"/>
    <property type="project" value="TreeGrafter"/>
</dbReference>
<dbReference type="SUPFAM" id="SSF52821">
    <property type="entry name" value="Rhodanese/Cell cycle control phosphatase"/>
    <property type="match status" value="1"/>
</dbReference>
<protein>
    <submittedName>
        <fullName evidence="3">Rhodanese domain protein</fullName>
    </submittedName>
</protein>
<dbReference type="AlphaFoldDB" id="Q0A811"/>
<name>Q0A811_ALKEH</name>
<dbReference type="InterPro" id="IPR001763">
    <property type="entry name" value="Rhodanese-like_dom"/>
</dbReference>
<reference evidence="4" key="1">
    <citation type="submission" date="2006-08" db="EMBL/GenBank/DDBJ databases">
        <title>Complete sequence of Alkalilimnicola ehrilichei MLHE-1.</title>
        <authorList>
            <person name="Copeland A."/>
            <person name="Lucas S."/>
            <person name="Lapidus A."/>
            <person name="Barry K."/>
            <person name="Detter J.C."/>
            <person name="Glavina del Rio T."/>
            <person name="Hammon N."/>
            <person name="Israni S."/>
            <person name="Dalin E."/>
            <person name="Tice H."/>
            <person name="Pitluck S."/>
            <person name="Sims D."/>
            <person name="Brettin T."/>
            <person name="Bruce D."/>
            <person name="Han C."/>
            <person name="Tapia R."/>
            <person name="Gilna P."/>
            <person name="Schmutz J."/>
            <person name="Larimer F."/>
            <person name="Land M."/>
            <person name="Hauser L."/>
            <person name="Kyrpides N."/>
            <person name="Mikhailova N."/>
            <person name="Oremland R.S."/>
            <person name="Hoeft S.E."/>
            <person name="Switzer-Blum J."/>
            <person name="Kulp T."/>
            <person name="King G."/>
            <person name="Tabita R."/>
            <person name="Witte B."/>
            <person name="Santini J.M."/>
            <person name="Basu P."/>
            <person name="Hollibaugh J.T."/>
            <person name="Xie G."/>
            <person name="Stolz J.F."/>
            <person name="Richardson P."/>
        </authorList>
    </citation>
    <scope>NUCLEOTIDE SEQUENCE [LARGE SCALE GENOMIC DNA]</scope>
    <source>
        <strain evidence="4">ATCC BAA-1101 / DSM 17681 / MLHE-1</strain>
    </source>
</reference>
<evidence type="ECO:0000259" key="2">
    <source>
        <dbReference type="PROSITE" id="PS50206"/>
    </source>
</evidence>